<comment type="caution">
    <text evidence="1">The sequence shown here is derived from an EMBL/GenBank/DDBJ whole genome shotgun (WGS) entry which is preliminary data.</text>
</comment>
<sequence>MSVGETPRTIAAHINATRVISPGGHVGEVKTPWLHALVKVTRGEFADCIGIVESVDRVEGKLGRKLVLGLWIPAKQQTTYIDYNYVVEKL</sequence>
<evidence type="ECO:0000313" key="2">
    <source>
        <dbReference type="Proteomes" id="UP001465976"/>
    </source>
</evidence>
<dbReference type="Proteomes" id="UP001465976">
    <property type="component" value="Unassembled WGS sequence"/>
</dbReference>
<reference evidence="1 2" key="1">
    <citation type="submission" date="2024-02" db="EMBL/GenBank/DDBJ databases">
        <title>A draft genome for the cacao thread blight pathogen Marasmius crinis-equi.</title>
        <authorList>
            <person name="Cohen S.P."/>
            <person name="Baruah I.K."/>
            <person name="Amoako-Attah I."/>
            <person name="Bukari Y."/>
            <person name="Meinhardt L.W."/>
            <person name="Bailey B.A."/>
        </authorList>
    </citation>
    <scope>NUCLEOTIDE SEQUENCE [LARGE SCALE GENOMIC DNA]</scope>
    <source>
        <strain evidence="1 2">GH-76</strain>
    </source>
</reference>
<accession>A0ABR3EI14</accession>
<gene>
    <name evidence="1" type="ORF">V5O48_019561</name>
</gene>
<name>A0ABR3EI14_9AGAR</name>
<dbReference type="EMBL" id="JBAHYK010005345">
    <property type="protein sequence ID" value="KAL0562526.1"/>
    <property type="molecule type" value="Genomic_DNA"/>
</dbReference>
<organism evidence="1 2">
    <name type="scientific">Marasmius crinis-equi</name>
    <dbReference type="NCBI Taxonomy" id="585013"/>
    <lineage>
        <taxon>Eukaryota</taxon>
        <taxon>Fungi</taxon>
        <taxon>Dikarya</taxon>
        <taxon>Basidiomycota</taxon>
        <taxon>Agaricomycotina</taxon>
        <taxon>Agaricomycetes</taxon>
        <taxon>Agaricomycetidae</taxon>
        <taxon>Agaricales</taxon>
        <taxon>Marasmiineae</taxon>
        <taxon>Marasmiaceae</taxon>
        <taxon>Marasmius</taxon>
    </lineage>
</organism>
<feature type="non-terminal residue" evidence="1">
    <location>
        <position position="90"/>
    </location>
</feature>
<protein>
    <submittedName>
        <fullName evidence="1">Uncharacterized protein</fullName>
    </submittedName>
</protein>
<proteinExistence type="predicted"/>
<keyword evidence="2" id="KW-1185">Reference proteome</keyword>
<evidence type="ECO:0000313" key="1">
    <source>
        <dbReference type="EMBL" id="KAL0562526.1"/>
    </source>
</evidence>